<keyword evidence="1 2" id="KW-0732">Signal</keyword>
<protein>
    <submittedName>
        <fullName evidence="4">Transporter substrate-binding domain-containing protein</fullName>
    </submittedName>
</protein>
<dbReference type="SMART" id="SM00062">
    <property type="entry name" value="PBPb"/>
    <property type="match status" value="1"/>
</dbReference>
<proteinExistence type="predicted"/>
<organism evidence="4 5">
    <name type="scientific">Agathobaculum hominis</name>
    <dbReference type="NCBI Taxonomy" id="2763014"/>
    <lineage>
        <taxon>Bacteria</taxon>
        <taxon>Bacillati</taxon>
        <taxon>Bacillota</taxon>
        <taxon>Clostridia</taxon>
        <taxon>Eubacteriales</taxon>
        <taxon>Butyricicoccaceae</taxon>
        <taxon>Agathobaculum</taxon>
    </lineage>
</organism>
<dbReference type="Gene3D" id="3.40.190.10">
    <property type="entry name" value="Periplasmic binding protein-like II"/>
    <property type="match status" value="2"/>
</dbReference>
<comment type="caution">
    <text evidence="4">The sequence shown here is derived from an EMBL/GenBank/DDBJ whole genome shotgun (WGS) entry which is preliminary data.</text>
</comment>
<feature type="domain" description="Solute-binding protein family 3/N-terminal" evidence="3">
    <location>
        <begin position="63"/>
        <end position="292"/>
    </location>
</feature>
<sequence length="302" mass="32236">MKTTVKRTLSLLLAAASMASVLTACGSKDSAAADTSADTQAASASADASDLGPVLTHIKESGEMVIATASGYMPYEFVDISSANQDVIGVDMALGDKIIEKLSDKLGVEVKKKVEDTTFTANLAAVAADQVDIMLAGMSPTEERKQNMDFSDVYLKAEQRIMVRKADADSYKDIDSFNGKTIAVQKNTTQEKIAQGSMPGVSVTSMEKIPLAVLELTTNKADGVVIESTVAQPYLIANPDLVLCDAEFPEDVRYKDTAIAVPKGNEDFLELINETIKECQDAGLIDQWIDEYSSIAADQNAG</sequence>
<gene>
    <name evidence="4" type="ORF">H8S02_05310</name>
</gene>
<evidence type="ECO:0000256" key="1">
    <source>
        <dbReference type="ARBA" id="ARBA00022729"/>
    </source>
</evidence>
<evidence type="ECO:0000259" key="3">
    <source>
        <dbReference type="SMART" id="SM00062"/>
    </source>
</evidence>
<dbReference type="SUPFAM" id="SSF53850">
    <property type="entry name" value="Periplasmic binding protein-like II"/>
    <property type="match status" value="1"/>
</dbReference>
<evidence type="ECO:0000313" key="4">
    <source>
        <dbReference type="EMBL" id="MBC5695364.1"/>
    </source>
</evidence>
<accession>A0ABR7GM31</accession>
<dbReference type="RefSeq" id="WP_186969640.1">
    <property type="nucleotide sequence ID" value="NZ_JACOPK010000004.1"/>
</dbReference>
<keyword evidence="5" id="KW-1185">Reference proteome</keyword>
<dbReference type="PANTHER" id="PTHR35936:SF17">
    <property type="entry name" value="ARGININE-BINDING EXTRACELLULAR PROTEIN ARTP"/>
    <property type="match status" value="1"/>
</dbReference>
<feature type="signal peptide" evidence="2">
    <location>
        <begin position="1"/>
        <end position="24"/>
    </location>
</feature>
<dbReference type="EMBL" id="JACOPK010000004">
    <property type="protein sequence ID" value="MBC5695364.1"/>
    <property type="molecule type" value="Genomic_DNA"/>
</dbReference>
<feature type="chain" id="PRO_5045046343" evidence="2">
    <location>
        <begin position="25"/>
        <end position="302"/>
    </location>
</feature>
<evidence type="ECO:0000256" key="2">
    <source>
        <dbReference type="SAM" id="SignalP"/>
    </source>
</evidence>
<dbReference type="Pfam" id="PF00497">
    <property type="entry name" value="SBP_bac_3"/>
    <property type="match status" value="1"/>
</dbReference>
<dbReference type="InterPro" id="IPR001638">
    <property type="entry name" value="Solute-binding_3/MltF_N"/>
</dbReference>
<reference evidence="4 5" key="1">
    <citation type="submission" date="2020-08" db="EMBL/GenBank/DDBJ databases">
        <title>Genome public.</title>
        <authorList>
            <person name="Liu C."/>
            <person name="Sun Q."/>
        </authorList>
    </citation>
    <scope>NUCLEOTIDE SEQUENCE [LARGE SCALE GENOMIC DNA]</scope>
    <source>
        <strain evidence="4 5">M2</strain>
    </source>
</reference>
<dbReference type="Proteomes" id="UP000641741">
    <property type="component" value="Unassembled WGS sequence"/>
</dbReference>
<dbReference type="PANTHER" id="PTHR35936">
    <property type="entry name" value="MEMBRANE-BOUND LYTIC MUREIN TRANSGLYCOSYLASE F"/>
    <property type="match status" value="1"/>
</dbReference>
<evidence type="ECO:0000313" key="5">
    <source>
        <dbReference type="Proteomes" id="UP000641741"/>
    </source>
</evidence>
<dbReference type="PROSITE" id="PS51257">
    <property type="entry name" value="PROKAR_LIPOPROTEIN"/>
    <property type="match status" value="1"/>
</dbReference>
<name>A0ABR7GM31_9FIRM</name>